<dbReference type="SUPFAM" id="SSF116726">
    <property type="entry name" value="TrkA C-terminal domain-like"/>
    <property type="match status" value="1"/>
</dbReference>
<feature type="transmembrane region" description="Helical" evidence="2">
    <location>
        <begin position="328"/>
        <end position="348"/>
    </location>
</feature>
<evidence type="ECO:0000259" key="4">
    <source>
        <dbReference type="PROSITE" id="PS51202"/>
    </source>
</evidence>
<feature type="domain" description="RCK C-terminal" evidence="4">
    <location>
        <begin position="516"/>
        <end position="598"/>
    </location>
</feature>
<dbReference type="Pfam" id="PF07885">
    <property type="entry name" value="Ion_trans_2"/>
    <property type="match status" value="1"/>
</dbReference>
<dbReference type="SUPFAM" id="SSF51735">
    <property type="entry name" value="NAD(P)-binding Rossmann-fold domains"/>
    <property type="match status" value="2"/>
</dbReference>
<evidence type="ECO:0000256" key="1">
    <source>
        <dbReference type="ARBA" id="ARBA00004651"/>
    </source>
</evidence>
<keyword evidence="2" id="KW-0812">Transmembrane</keyword>
<dbReference type="PROSITE" id="PS51202">
    <property type="entry name" value="RCK_C"/>
    <property type="match status" value="1"/>
</dbReference>
<protein>
    <submittedName>
        <fullName evidence="5">Trk K+ transport system, NAD-binding component</fullName>
    </submittedName>
</protein>
<dbReference type="InterPro" id="IPR036291">
    <property type="entry name" value="NAD(P)-bd_dom_sf"/>
</dbReference>
<dbReference type="RefSeq" id="WP_172832206.1">
    <property type="nucleotide sequence ID" value="NZ_LT629710.1"/>
</dbReference>
<dbReference type="Proteomes" id="UP000198741">
    <property type="component" value="Chromosome I"/>
</dbReference>
<dbReference type="InterPro" id="IPR003148">
    <property type="entry name" value="RCK_N"/>
</dbReference>
<sequence>MTELAVPPVTGPVAPDTVAGHVIVCGLRGIGLRIVEQLHRSGERVVVLAEYADRTQLEVVAAWGVGIVVSQGNSAATLTAAGISAARAVVCVVESEIANLEISLVARELRDDVRVVAQLSNQAIGRAVAGGNGPGAVLDVADLAVPGIVEACLRRRIHAMEIGDETFLLARLPVDRPSTLRGLFGPLAPIAVLRPAAGHLAATVVDCPGRDFPVRPGDVAAMLGTAEDFAHQNVDLEHDAVDAVRVRPGRLRRGLTAIVGVLRDFDRGLYKAVAVLAGLVVLSSLVLSVGYASPKMSWLDAWYFSTETVATVGYGDFSFVDQAPWLRIWAIFLMCAGITCTAVLMAFLTDMLVSRRLGDSIGRRRARNLSGHVVVVGLGTFGIRVAAALVASGRAVVVVERDSGNRFLADARELGVPVIFGDSTLRSTLDAARVAESSAVAVMTSNDMVNIETAIAVRDMFSAQWAGTGAVPVVTRVFDRSLGRTVARRFGFENVQSTEELTAPYFVGAALGLEVLGSFPVAQQTFMVSRLTVEPGSSLAGLAMNELSANTRVIALTRADTCRMEHPPRRGTRFKAGDLAYLVGPYEELLGVLHRARLADDPLAVDRPAVPDVTG</sequence>
<evidence type="ECO:0000313" key="5">
    <source>
        <dbReference type="EMBL" id="SDO40217.1"/>
    </source>
</evidence>
<comment type="subcellular location">
    <subcellularLocation>
        <location evidence="1">Cell membrane</location>
        <topology evidence="1">Multi-pass membrane protein</topology>
    </subcellularLocation>
</comment>
<dbReference type="InterPro" id="IPR036721">
    <property type="entry name" value="RCK_C_sf"/>
</dbReference>
<feature type="domain" description="RCK N-terminal" evidence="3">
    <location>
        <begin position="370"/>
        <end position="496"/>
    </location>
</feature>
<dbReference type="EMBL" id="LT629710">
    <property type="protein sequence ID" value="SDO40217.1"/>
    <property type="molecule type" value="Genomic_DNA"/>
</dbReference>
<feature type="transmembrane region" description="Helical" evidence="2">
    <location>
        <begin position="272"/>
        <end position="292"/>
    </location>
</feature>
<organism evidence="5 6">
    <name type="scientific">Nakamurella panacisegetis</name>
    <dbReference type="NCBI Taxonomy" id="1090615"/>
    <lineage>
        <taxon>Bacteria</taxon>
        <taxon>Bacillati</taxon>
        <taxon>Actinomycetota</taxon>
        <taxon>Actinomycetes</taxon>
        <taxon>Nakamurellales</taxon>
        <taxon>Nakamurellaceae</taxon>
        <taxon>Nakamurella</taxon>
    </lineage>
</organism>
<evidence type="ECO:0000313" key="6">
    <source>
        <dbReference type="Proteomes" id="UP000198741"/>
    </source>
</evidence>
<evidence type="ECO:0000259" key="3">
    <source>
        <dbReference type="PROSITE" id="PS51201"/>
    </source>
</evidence>
<evidence type="ECO:0000256" key="2">
    <source>
        <dbReference type="SAM" id="Phobius"/>
    </source>
</evidence>
<name>A0A1H0J904_9ACTN</name>
<dbReference type="PANTHER" id="PTHR43833:SF11">
    <property type="entry name" value="VOLTAGE-GATED POTASSIUM CHANNEL KCH"/>
    <property type="match status" value="1"/>
</dbReference>
<dbReference type="AlphaFoldDB" id="A0A1H0J904"/>
<dbReference type="Gene3D" id="1.10.287.70">
    <property type="match status" value="1"/>
</dbReference>
<dbReference type="PANTHER" id="PTHR43833">
    <property type="entry name" value="POTASSIUM CHANNEL PROTEIN 2-RELATED-RELATED"/>
    <property type="match status" value="1"/>
</dbReference>
<dbReference type="PROSITE" id="PS51201">
    <property type="entry name" value="RCK_N"/>
    <property type="match status" value="1"/>
</dbReference>
<dbReference type="SUPFAM" id="SSF81324">
    <property type="entry name" value="Voltage-gated potassium channels"/>
    <property type="match status" value="1"/>
</dbReference>
<dbReference type="GO" id="GO:0008324">
    <property type="term" value="F:monoatomic cation transmembrane transporter activity"/>
    <property type="evidence" value="ECO:0007669"/>
    <property type="project" value="InterPro"/>
</dbReference>
<dbReference type="InterPro" id="IPR006037">
    <property type="entry name" value="RCK_C"/>
</dbReference>
<dbReference type="InterPro" id="IPR013099">
    <property type="entry name" value="K_chnl_dom"/>
</dbReference>
<dbReference type="GO" id="GO:0005886">
    <property type="term" value="C:plasma membrane"/>
    <property type="evidence" value="ECO:0007669"/>
    <property type="project" value="UniProtKB-SubCell"/>
</dbReference>
<gene>
    <name evidence="5" type="ORF">SAMN04515671_0826</name>
</gene>
<feature type="transmembrane region" description="Helical" evidence="2">
    <location>
        <begin position="369"/>
        <end position="391"/>
    </location>
</feature>
<keyword evidence="2" id="KW-1133">Transmembrane helix</keyword>
<reference evidence="5 6" key="1">
    <citation type="submission" date="2016-10" db="EMBL/GenBank/DDBJ databases">
        <authorList>
            <person name="de Groot N.N."/>
        </authorList>
    </citation>
    <scope>NUCLEOTIDE SEQUENCE [LARGE SCALE GENOMIC DNA]</scope>
    <source>
        <strain evidence="6">P4-7,KCTC 19426,CECT 7604</strain>
    </source>
</reference>
<dbReference type="Pfam" id="PF02254">
    <property type="entry name" value="TrkA_N"/>
    <property type="match status" value="2"/>
</dbReference>
<dbReference type="STRING" id="1090615.SAMN04515671_0826"/>
<dbReference type="InterPro" id="IPR050721">
    <property type="entry name" value="Trk_Ktr_HKT_K-transport"/>
</dbReference>
<dbReference type="GO" id="GO:0006813">
    <property type="term" value="P:potassium ion transport"/>
    <property type="evidence" value="ECO:0007669"/>
    <property type="project" value="InterPro"/>
</dbReference>
<proteinExistence type="predicted"/>
<keyword evidence="2" id="KW-0472">Membrane</keyword>
<dbReference type="Gene3D" id="3.40.50.720">
    <property type="entry name" value="NAD(P)-binding Rossmann-like Domain"/>
    <property type="match status" value="2"/>
</dbReference>
<keyword evidence="6" id="KW-1185">Reference proteome</keyword>
<accession>A0A1H0J904</accession>